<dbReference type="SMART" id="SM00388">
    <property type="entry name" value="HisKA"/>
    <property type="match status" value="1"/>
</dbReference>
<evidence type="ECO:0000256" key="3">
    <source>
        <dbReference type="ARBA" id="ARBA00022679"/>
    </source>
</evidence>
<dbReference type="CDD" id="cd00082">
    <property type="entry name" value="HisKA"/>
    <property type="match status" value="1"/>
</dbReference>
<organism evidence="7 8">
    <name type="scientific">Gigaspora rosea</name>
    <dbReference type="NCBI Taxonomy" id="44941"/>
    <lineage>
        <taxon>Eukaryota</taxon>
        <taxon>Fungi</taxon>
        <taxon>Fungi incertae sedis</taxon>
        <taxon>Mucoromycota</taxon>
        <taxon>Glomeromycotina</taxon>
        <taxon>Glomeromycetes</taxon>
        <taxon>Diversisporales</taxon>
        <taxon>Gigasporaceae</taxon>
        <taxon>Gigaspora</taxon>
    </lineage>
</organism>
<dbReference type="EMBL" id="QKWP01006372">
    <property type="protein sequence ID" value="RIA99896.1"/>
    <property type="molecule type" value="Genomic_DNA"/>
</dbReference>
<dbReference type="EC" id="2.7.13.3" evidence="2"/>
<evidence type="ECO:0000256" key="1">
    <source>
        <dbReference type="ARBA" id="ARBA00000085"/>
    </source>
</evidence>
<keyword evidence="3" id="KW-0808">Transferase</keyword>
<dbReference type="GO" id="GO:0000155">
    <property type="term" value="F:phosphorelay sensor kinase activity"/>
    <property type="evidence" value="ECO:0007669"/>
    <property type="project" value="InterPro"/>
</dbReference>
<protein>
    <recommendedName>
        <fullName evidence="2">histidine kinase</fullName>
        <ecNumber evidence="2">2.7.13.3</ecNumber>
    </recommendedName>
</protein>
<dbReference type="InterPro" id="IPR003661">
    <property type="entry name" value="HisK_dim/P_dom"/>
</dbReference>
<comment type="catalytic activity">
    <reaction evidence="1">
        <text>ATP + protein L-histidine = ADP + protein N-phospho-L-histidine.</text>
        <dbReference type="EC" id="2.7.13.3"/>
    </reaction>
</comment>
<keyword evidence="8" id="KW-1185">Reference proteome</keyword>
<evidence type="ECO:0000313" key="7">
    <source>
        <dbReference type="EMBL" id="RIA99896.1"/>
    </source>
</evidence>
<dbReference type="InterPro" id="IPR050736">
    <property type="entry name" value="Sensor_HK_Regulatory"/>
</dbReference>
<dbReference type="STRING" id="44941.A0A397TSJ2"/>
<reference evidence="7 8" key="1">
    <citation type="submission" date="2018-06" db="EMBL/GenBank/DDBJ databases">
        <title>Comparative genomics reveals the genomic features of Rhizophagus irregularis, R. cerebriforme, R. diaphanum and Gigaspora rosea, and their symbiotic lifestyle signature.</title>
        <authorList>
            <person name="Morin E."/>
            <person name="San Clemente H."/>
            <person name="Chen E.C.H."/>
            <person name="De La Providencia I."/>
            <person name="Hainaut M."/>
            <person name="Kuo A."/>
            <person name="Kohler A."/>
            <person name="Murat C."/>
            <person name="Tang N."/>
            <person name="Roy S."/>
            <person name="Loubradou J."/>
            <person name="Henrissat B."/>
            <person name="Grigoriev I.V."/>
            <person name="Corradi N."/>
            <person name="Roux C."/>
            <person name="Martin F.M."/>
        </authorList>
    </citation>
    <scope>NUCLEOTIDE SEQUENCE [LARGE SCALE GENOMIC DNA]</scope>
    <source>
        <strain evidence="7 8">DAOM 194757</strain>
    </source>
</reference>
<evidence type="ECO:0000259" key="6">
    <source>
        <dbReference type="SMART" id="SM00388"/>
    </source>
</evidence>
<dbReference type="Proteomes" id="UP000266673">
    <property type="component" value="Unassembled WGS sequence"/>
</dbReference>
<dbReference type="PANTHER" id="PTHR43711:SF1">
    <property type="entry name" value="HISTIDINE KINASE 1"/>
    <property type="match status" value="1"/>
</dbReference>
<dbReference type="SUPFAM" id="SSF47384">
    <property type="entry name" value="Homodimeric domain of signal transducing histidine kinase"/>
    <property type="match status" value="1"/>
</dbReference>
<evidence type="ECO:0000256" key="5">
    <source>
        <dbReference type="ARBA" id="ARBA00023012"/>
    </source>
</evidence>
<feature type="domain" description="Signal transduction histidine kinase dimerisation/phosphoacceptor" evidence="6">
    <location>
        <begin position="43"/>
        <end position="108"/>
    </location>
</feature>
<evidence type="ECO:0000256" key="4">
    <source>
        <dbReference type="ARBA" id="ARBA00022777"/>
    </source>
</evidence>
<dbReference type="AlphaFoldDB" id="A0A397TSJ2"/>
<comment type="caution">
    <text evidence="7">The sequence shown here is derived from an EMBL/GenBank/DDBJ whole genome shotgun (WGS) entry which is preliminary data.</text>
</comment>
<gene>
    <name evidence="7" type="ORF">C2G38_2236751</name>
</gene>
<dbReference type="Pfam" id="PF00512">
    <property type="entry name" value="HisKA"/>
    <property type="match status" value="1"/>
</dbReference>
<name>A0A397TSJ2_9GLOM</name>
<keyword evidence="5" id="KW-0902">Two-component regulatory system</keyword>
<keyword evidence="4" id="KW-0418">Kinase</keyword>
<evidence type="ECO:0000313" key="8">
    <source>
        <dbReference type="Proteomes" id="UP000266673"/>
    </source>
</evidence>
<proteinExistence type="predicted"/>
<evidence type="ECO:0000256" key="2">
    <source>
        <dbReference type="ARBA" id="ARBA00012438"/>
    </source>
</evidence>
<dbReference type="PANTHER" id="PTHR43711">
    <property type="entry name" value="TWO-COMPONENT HISTIDINE KINASE"/>
    <property type="match status" value="1"/>
</dbReference>
<sequence length="117" mass="13608">MNDGYWGWIKLHRSLNSIWLNSEIERNIEKEIQIKAETIANKAKNQILANISHELRTPLGTITGLISCFNYSTLTNDQKDMIYIIQHTSDFVLSIVYKILDKAKLKSISNFFNKYNI</sequence>
<accession>A0A397TSJ2</accession>
<dbReference type="InterPro" id="IPR036097">
    <property type="entry name" value="HisK_dim/P_sf"/>
</dbReference>
<dbReference type="OrthoDB" id="1722337at2759"/>
<dbReference type="Gene3D" id="1.10.287.130">
    <property type="match status" value="1"/>
</dbReference>